<proteinExistence type="predicted"/>
<evidence type="ECO:0000313" key="4">
    <source>
        <dbReference type="Proteomes" id="UP000018877"/>
    </source>
</evidence>
<dbReference type="EMBL" id="ALAN01000188">
    <property type="protein sequence ID" value="ETI66027.1"/>
    <property type="molecule type" value="Genomic_DNA"/>
</dbReference>
<keyword evidence="4" id="KW-1185">Reference proteome</keyword>
<reference evidence="3 4" key="1">
    <citation type="journal article" date="2014" name="Environ. Microbiol.">
        <title>The nitrate-ammonifying and nosZ-carrying bacterium Bacillus vireti is a potent source and sink for nitric and nitrous oxide under high nitrate conditions.</title>
        <authorList>
            <person name="Mania D."/>
            <person name="Heylen K."/>
            <person name="van Spanning R.J."/>
            <person name="Frostegard A."/>
        </authorList>
    </citation>
    <scope>NUCLEOTIDE SEQUENCE [LARGE SCALE GENOMIC DNA]</scope>
    <source>
        <strain evidence="3 4">LMG 21834</strain>
    </source>
</reference>
<organism evidence="3 4">
    <name type="scientific">Neobacillus vireti LMG 21834</name>
    <dbReference type="NCBI Taxonomy" id="1131730"/>
    <lineage>
        <taxon>Bacteria</taxon>
        <taxon>Bacillati</taxon>
        <taxon>Bacillota</taxon>
        <taxon>Bacilli</taxon>
        <taxon>Bacillales</taxon>
        <taxon>Bacillaceae</taxon>
        <taxon>Neobacillus</taxon>
    </lineage>
</organism>
<dbReference type="Proteomes" id="UP000018877">
    <property type="component" value="Unassembled WGS sequence"/>
</dbReference>
<name>A0AB94IFY9_9BACI</name>
<accession>A0AB94IFY9</accession>
<protein>
    <recommendedName>
        <fullName evidence="5">Polyhydroxyalkanoate biosynthesis repressor PhaR</fullName>
    </recommendedName>
</protein>
<dbReference type="AlphaFoldDB" id="A0AB94IFY9"/>
<feature type="coiled-coil region" evidence="1">
    <location>
        <begin position="74"/>
        <end position="101"/>
    </location>
</feature>
<feature type="region of interest" description="Disordered" evidence="2">
    <location>
        <begin position="174"/>
        <end position="220"/>
    </location>
</feature>
<evidence type="ECO:0000256" key="2">
    <source>
        <dbReference type="SAM" id="MobiDB-lite"/>
    </source>
</evidence>
<dbReference type="RefSeq" id="WP_024031095.1">
    <property type="nucleotide sequence ID" value="NZ_ALAN01000188.1"/>
</dbReference>
<sequence length="220" mass="25205">MSAGKTYDPFEGLQLVSEMWEKQLNGLLYKLTDNKEFVQTANIGLDVYSRYLERFRKNQEHIAALMNIPTKKDIANAAKLSIQAEEKIDNLEEQIWSLQDGLSLANKGNLEMFQEMVRIVKQLQTEFQTIAQEVSETKIMKADLQEIRQGLVDMKIIQVNLQELRKEIDGLKSLKADSQTEPAAAMKTGIKKEKPKQKKEQEKKQNKELVLTGAEPSKKH</sequence>
<keyword evidence="1" id="KW-0175">Coiled coil</keyword>
<comment type="caution">
    <text evidence="3">The sequence shown here is derived from an EMBL/GenBank/DDBJ whole genome shotgun (WGS) entry which is preliminary data.</text>
</comment>
<feature type="compositionally biased region" description="Basic and acidic residues" evidence="2">
    <location>
        <begin position="198"/>
        <end position="207"/>
    </location>
</feature>
<evidence type="ECO:0000256" key="1">
    <source>
        <dbReference type="SAM" id="Coils"/>
    </source>
</evidence>
<evidence type="ECO:0008006" key="5">
    <source>
        <dbReference type="Google" id="ProtNLM"/>
    </source>
</evidence>
<gene>
    <name evidence="3" type="ORF">BAVI_24708</name>
</gene>
<evidence type="ECO:0000313" key="3">
    <source>
        <dbReference type="EMBL" id="ETI66027.1"/>
    </source>
</evidence>